<dbReference type="Proteomes" id="UP000001194">
    <property type="component" value="Unassembled WGS sequence"/>
</dbReference>
<name>B0D8Q2_LACBS</name>
<feature type="transmembrane region" description="Helical" evidence="2">
    <location>
        <begin position="186"/>
        <end position="206"/>
    </location>
</feature>
<dbReference type="HOGENOM" id="CLU_005562_0_1_1"/>
<feature type="compositionally biased region" description="Polar residues" evidence="1">
    <location>
        <begin position="1"/>
        <end position="18"/>
    </location>
</feature>
<keyword evidence="2" id="KW-0812">Transmembrane</keyword>
<dbReference type="AlphaFoldDB" id="B0D8Q2"/>
<feature type="compositionally biased region" description="Polar residues" evidence="1">
    <location>
        <begin position="30"/>
        <end position="46"/>
    </location>
</feature>
<dbReference type="InParanoid" id="B0D8Q2"/>
<feature type="transmembrane region" description="Helical" evidence="2">
    <location>
        <begin position="266"/>
        <end position="288"/>
    </location>
</feature>
<dbReference type="PANTHER" id="PTHR33927:SF1">
    <property type="entry name" value="TRANSMEMBRANE PROTEIN"/>
    <property type="match status" value="1"/>
</dbReference>
<organism evidence="4">
    <name type="scientific">Laccaria bicolor (strain S238N-H82 / ATCC MYA-4686)</name>
    <name type="common">Bicoloured deceiver</name>
    <name type="synonym">Laccaria laccata var. bicolor</name>
    <dbReference type="NCBI Taxonomy" id="486041"/>
    <lineage>
        <taxon>Eukaryota</taxon>
        <taxon>Fungi</taxon>
        <taxon>Dikarya</taxon>
        <taxon>Basidiomycota</taxon>
        <taxon>Agaricomycotina</taxon>
        <taxon>Agaricomycetes</taxon>
        <taxon>Agaricomycetidae</taxon>
        <taxon>Agaricales</taxon>
        <taxon>Agaricineae</taxon>
        <taxon>Hydnangiaceae</taxon>
        <taxon>Laccaria</taxon>
    </lineage>
</organism>
<dbReference type="PANTHER" id="PTHR33927">
    <property type="entry name" value="TRANSMEMBRANE PROTEIN"/>
    <property type="match status" value="1"/>
</dbReference>
<dbReference type="EMBL" id="DS547100">
    <property type="protein sequence ID" value="EDR08881.1"/>
    <property type="molecule type" value="Genomic_DNA"/>
</dbReference>
<gene>
    <name evidence="3" type="ORF">LACBIDRAFT_296401</name>
</gene>
<keyword evidence="2" id="KW-0472">Membrane</keyword>
<dbReference type="RefSeq" id="XP_001880194.1">
    <property type="nucleotide sequence ID" value="XM_001880159.1"/>
</dbReference>
<feature type="transmembrane region" description="Helical" evidence="2">
    <location>
        <begin position="330"/>
        <end position="348"/>
    </location>
</feature>
<sequence length="630" mass="71250">MPVTVPSSEISQQRNLENSHGVPRPRHSQRSGGNSRPNDVTRRNNLSWTQRVTVLSIPPSSPTEPPRALERNRVTMLVMPSSSLDDVELGIPDQDSFARPRSHRSFATRSLASDRAMAPPEVRAAATFRSSIVYRSNDDPPNATSVPKDDLLKDTLVAEKIPRKRIVKRASRWIRFQLWFNTYRKFFTTVLAFNLLGFILAATGVWSYPRHYTGAFILGNLYIAILVRNELFGRFLYLFVNTLFAKWSPLGFRLACTSALQQLGGIHSGCAISGFIWFVFRVVILFINHSNIHDAIIAMGVVTNVVIGLSIVSAVPWVRNTHHNVFERHHRFLGWAGLIFTWIFVILGDSYDSKTHTWNRGASIFRQQDFWFAMGMTAFILTPWLTIREVEVHVEIPSPKVAVLRFKRGMQQGLLTRISRSAILEYHAFGIISEGTSSDVHYLICGVQGDFTKSLVESPPTRIWTRQLKFAGVSNTSTLYKRSIRVCTGTGLGAALSTCLQVWTEENSDPFETNEISHWKSPDWYLIWIGSDQEKTFGPTISGLIHRNLGPERVTLWDSKKRGEPEFRGERMRLNACLGGRPDVMELIKEAYHSWGAEVVFITSNLQGNTEMMEGCKEAGIPAFGTLWDF</sequence>
<feature type="transmembrane region" description="Helical" evidence="2">
    <location>
        <begin position="212"/>
        <end position="228"/>
    </location>
</feature>
<dbReference type="OrthoDB" id="3142841at2759"/>
<feature type="transmembrane region" description="Helical" evidence="2">
    <location>
        <begin position="369"/>
        <end position="387"/>
    </location>
</feature>
<accession>B0D8Q2</accession>
<protein>
    <submittedName>
        <fullName evidence="3">Predicted protein</fullName>
    </submittedName>
</protein>
<keyword evidence="4" id="KW-1185">Reference proteome</keyword>
<feature type="transmembrane region" description="Helical" evidence="2">
    <location>
        <begin position="295"/>
        <end position="318"/>
    </location>
</feature>
<evidence type="ECO:0000256" key="1">
    <source>
        <dbReference type="SAM" id="MobiDB-lite"/>
    </source>
</evidence>
<feature type="region of interest" description="Disordered" evidence="1">
    <location>
        <begin position="1"/>
        <end position="46"/>
    </location>
</feature>
<proteinExistence type="predicted"/>
<reference evidence="3 4" key="1">
    <citation type="journal article" date="2008" name="Nature">
        <title>The genome of Laccaria bicolor provides insights into mycorrhizal symbiosis.</title>
        <authorList>
            <person name="Martin F."/>
            <person name="Aerts A."/>
            <person name="Ahren D."/>
            <person name="Brun A."/>
            <person name="Danchin E.G.J."/>
            <person name="Duchaussoy F."/>
            <person name="Gibon J."/>
            <person name="Kohler A."/>
            <person name="Lindquist E."/>
            <person name="Pereda V."/>
            <person name="Salamov A."/>
            <person name="Shapiro H.J."/>
            <person name="Wuyts J."/>
            <person name="Blaudez D."/>
            <person name="Buee M."/>
            <person name="Brokstein P."/>
            <person name="Canbaeck B."/>
            <person name="Cohen D."/>
            <person name="Courty P.E."/>
            <person name="Coutinho P.M."/>
            <person name="Delaruelle C."/>
            <person name="Detter J.C."/>
            <person name="Deveau A."/>
            <person name="DiFazio S."/>
            <person name="Duplessis S."/>
            <person name="Fraissinet-Tachet L."/>
            <person name="Lucic E."/>
            <person name="Frey-Klett P."/>
            <person name="Fourrey C."/>
            <person name="Feussner I."/>
            <person name="Gay G."/>
            <person name="Grimwood J."/>
            <person name="Hoegger P.J."/>
            <person name="Jain P."/>
            <person name="Kilaru S."/>
            <person name="Labbe J."/>
            <person name="Lin Y.C."/>
            <person name="Legue V."/>
            <person name="Le Tacon F."/>
            <person name="Marmeisse R."/>
            <person name="Melayah D."/>
            <person name="Montanini B."/>
            <person name="Muratet M."/>
            <person name="Nehls U."/>
            <person name="Niculita-Hirzel H."/>
            <person name="Oudot-Le Secq M.P."/>
            <person name="Peter M."/>
            <person name="Quesneville H."/>
            <person name="Rajashekar B."/>
            <person name="Reich M."/>
            <person name="Rouhier N."/>
            <person name="Schmutz J."/>
            <person name="Yin T."/>
            <person name="Chalot M."/>
            <person name="Henrissat B."/>
            <person name="Kuees U."/>
            <person name="Lucas S."/>
            <person name="Van de Peer Y."/>
            <person name="Podila G.K."/>
            <person name="Polle A."/>
            <person name="Pukkila P.J."/>
            <person name="Richardson P.M."/>
            <person name="Rouze P."/>
            <person name="Sanders I.R."/>
            <person name="Stajich J.E."/>
            <person name="Tunlid A."/>
            <person name="Tuskan G."/>
            <person name="Grigoriev I.V."/>
        </authorList>
    </citation>
    <scope>NUCLEOTIDE SEQUENCE [LARGE SCALE GENOMIC DNA]</scope>
    <source>
        <strain evidence="4">S238N-H82 / ATCC MYA-4686</strain>
    </source>
</reference>
<evidence type="ECO:0000313" key="3">
    <source>
        <dbReference type="EMBL" id="EDR08881.1"/>
    </source>
</evidence>
<dbReference type="KEGG" id="lbc:LACBIDRAFT_296401"/>
<dbReference type="InterPro" id="IPR052979">
    <property type="entry name" value="Adenylate-forming_domain"/>
</dbReference>
<dbReference type="GeneID" id="6075985"/>
<evidence type="ECO:0000313" key="4">
    <source>
        <dbReference type="Proteomes" id="UP000001194"/>
    </source>
</evidence>
<evidence type="ECO:0000256" key="2">
    <source>
        <dbReference type="SAM" id="Phobius"/>
    </source>
</evidence>
<keyword evidence="2" id="KW-1133">Transmembrane helix</keyword>